<keyword evidence="3" id="KW-0732">Signal</keyword>
<comment type="caution">
    <text evidence="5">The sequence shown here is derived from an EMBL/GenBank/DDBJ whole genome shotgun (WGS) entry which is preliminary data.</text>
</comment>
<evidence type="ECO:0000256" key="3">
    <source>
        <dbReference type="ARBA" id="ARBA00022729"/>
    </source>
</evidence>
<dbReference type="GO" id="GO:0005615">
    <property type="term" value="C:extracellular space"/>
    <property type="evidence" value="ECO:0007669"/>
    <property type="project" value="TreeGrafter"/>
</dbReference>
<dbReference type="EMBL" id="QUSF01000001">
    <property type="protein sequence ID" value="RLW13188.1"/>
    <property type="molecule type" value="Genomic_DNA"/>
</dbReference>
<dbReference type="PANTHER" id="PTHR14093:SF19">
    <property type="entry name" value="THYROGLOBULIN"/>
    <property type="match status" value="1"/>
</dbReference>
<dbReference type="PANTHER" id="PTHR14093">
    <property type="entry name" value="HLA CLASS II GAMMA CHAIN"/>
    <property type="match status" value="1"/>
</dbReference>
<keyword evidence="2" id="KW-0964">Secreted</keyword>
<sequence length="395" mass="45386">MFTVRPVLSDLLKESQEAQERQKRHRKYLTEKIILQKPKNKILGLGTWASLLLLTFLIENSKLQCIFSMSVGASALQQQSGCLYFLIPLFCDYFTACEIKSSLAVLFCAVQLSEEALPTGETLWVDNSVIKSRIWCILDLQKDCSCFTEKGRILYINKYNSFQIIVNFWWDSLFVSISDSIKDLFYLMNNSQIQSDQNYSLPYQQYWVFRQKYSAEEALLWCLTRCAQEEEFCRMADLQSATDKYFVCTLYPEAQICDSSINQVPGNCATVLPWQPQTLYHKIVTLKSSVKSFYTRVPFQKVTEISVRNKTDMSKKAVSDGFFECERWCDADPCCTGFGFFNDSQLSGGKIVCVTMNSLGIQTCAEETRSSWHISDCSSPDAEVKIHPFGWYQKP</sequence>
<keyword evidence="4" id="KW-0325">Glycoprotein</keyword>
<evidence type="ECO:0000313" key="6">
    <source>
        <dbReference type="Proteomes" id="UP000276834"/>
    </source>
</evidence>
<dbReference type="OrthoDB" id="6409105at2759"/>
<dbReference type="GO" id="GO:0006590">
    <property type="term" value="P:thyroid hormone generation"/>
    <property type="evidence" value="ECO:0007669"/>
    <property type="project" value="TreeGrafter"/>
</dbReference>
<evidence type="ECO:0000256" key="1">
    <source>
        <dbReference type="ARBA" id="ARBA00004613"/>
    </source>
</evidence>
<dbReference type="InterPro" id="IPR052001">
    <property type="entry name" value="MHC-II_Gamma/Thyroglobulin"/>
</dbReference>
<reference evidence="5 6" key="1">
    <citation type="journal article" date="2018" name="Proc. R. Soc. B">
        <title>A non-coding region near Follistatin controls head colour polymorphism in the Gouldian finch.</title>
        <authorList>
            <person name="Toomey M.B."/>
            <person name="Marques C.I."/>
            <person name="Andrade P."/>
            <person name="Araujo P.M."/>
            <person name="Sabatino S."/>
            <person name="Gazda M.A."/>
            <person name="Afonso S."/>
            <person name="Lopes R.J."/>
            <person name="Corbo J.C."/>
            <person name="Carneiro M."/>
        </authorList>
    </citation>
    <scope>NUCLEOTIDE SEQUENCE [LARGE SCALE GENOMIC DNA]</scope>
    <source>
        <strain evidence="5">Red01</strain>
        <tissue evidence="5">Muscle</tissue>
    </source>
</reference>
<accession>A0A3L8T0M9</accession>
<feature type="non-terminal residue" evidence="5">
    <location>
        <position position="395"/>
    </location>
</feature>
<comment type="subcellular location">
    <subcellularLocation>
        <location evidence="1">Secreted</location>
    </subcellularLocation>
</comment>
<evidence type="ECO:0000313" key="5">
    <source>
        <dbReference type="EMBL" id="RLW13188.1"/>
    </source>
</evidence>
<dbReference type="AlphaFoldDB" id="A0A3L8T0M9"/>
<protein>
    <submittedName>
        <fullName evidence="5">Uncharacterized protein</fullName>
    </submittedName>
</protein>
<organism evidence="5 6">
    <name type="scientific">Chloebia gouldiae</name>
    <name type="common">Gouldian finch</name>
    <name type="synonym">Erythrura gouldiae</name>
    <dbReference type="NCBI Taxonomy" id="44316"/>
    <lineage>
        <taxon>Eukaryota</taxon>
        <taxon>Metazoa</taxon>
        <taxon>Chordata</taxon>
        <taxon>Craniata</taxon>
        <taxon>Vertebrata</taxon>
        <taxon>Euteleostomi</taxon>
        <taxon>Archelosauria</taxon>
        <taxon>Archosauria</taxon>
        <taxon>Dinosauria</taxon>
        <taxon>Saurischia</taxon>
        <taxon>Theropoda</taxon>
        <taxon>Coelurosauria</taxon>
        <taxon>Aves</taxon>
        <taxon>Neognathae</taxon>
        <taxon>Neoaves</taxon>
        <taxon>Telluraves</taxon>
        <taxon>Australaves</taxon>
        <taxon>Passeriformes</taxon>
        <taxon>Passeroidea</taxon>
        <taxon>Passeridae</taxon>
        <taxon>Chloebia</taxon>
    </lineage>
</organism>
<gene>
    <name evidence="5" type="ORF">DV515_00000552</name>
</gene>
<evidence type="ECO:0000256" key="2">
    <source>
        <dbReference type="ARBA" id="ARBA00022525"/>
    </source>
</evidence>
<evidence type="ECO:0000256" key="4">
    <source>
        <dbReference type="ARBA" id="ARBA00023180"/>
    </source>
</evidence>
<dbReference type="Proteomes" id="UP000276834">
    <property type="component" value="Unassembled WGS sequence"/>
</dbReference>
<keyword evidence="6" id="KW-1185">Reference proteome</keyword>
<proteinExistence type="predicted"/>
<name>A0A3L8T0M9_CHLGU</name>